<dbReference type="OrthoDB" id="21225at2759"/>
<dbReference type="PANTHER" id="PTHR43874:SF19">
    <property type="entry name" value="RESPONSE REGULATOR 23-RELATED"/>
    <property type="match status" value="1"/>
</dbReference>
<dbReference type="InterPro" id="IPR011006">
    <property type="entry name" value="CheY-like_superfamily"/>
</dbReference>
<dbReference type="SUPFAM" id="SSF52172">
    <property type="entry name" value="CheY-like"/>
    <property type="match status" value="1"/>
</dbReference>
<dbReference type="FunFam" id="1.10.10.60:FF:000007">
    <property type="entry name" value="Two-component response regulator"/>
    <property type="match status" value="1"/>
</dbReference>
<evidence type="ECO:0000256" key="4">
    <source>
        <dbReference type="ARBA" id="ARBA00023163"/>
    </source>
</evidence>
<gene>
    <name evidence="10" type="primary">LOC108998612</name>
</gene>
<dbReference type="InterPro" id="IPR006447">
    <property type="entry name" value="Myb_dom_plants"/>
</dbReference>
<keyword evidence="6" id="KW-0597">Phosphoprotein</keyword>
<evidence type="ECO:0000256" key="6">
    <source>
        <dbReference type="PROSITE-ProRule" id="PRU00169"/>
    </source>
</evidence>
<dbReference type="InParanoid" id="A0A6P9DUN3"/>
<dbReference type="Pfam" id="PF00072">
    <property type="entry name" value="Response_reg"/>
    <property type="match status" value="1"/>
</dbReference>
<dbReference type="Gene3D" id="1.10.10.60">
    <property type="entry name" value="Homeodomain-like"/>
    <property type="match status" value="1"/>
</dbReference>
<dbReference type="SMART" id="SM00448">
    <property type="entry name" value="REC"/>
    <property type="match status" value="1"/>
</dbReference>
<evidence type="ECO:0000256" key="7">
    <source>
        <dbReference type="SAM" id="MobiDB-lite"/>
    </source>
</evidence>
<keyword evidence="5" id="KW-0539">Nucleus</keyword>
<feature type="compositionally biased region" description="Basic and acidic residues" evidence="7">
    <location>
        <begin position="180"/>
        <end position="195"/>
    </location>
</feature>
<reference evidence="10" key="1">
    <citation type="submission" date="2025-08" db="UniProtKB">
        <authorList>
            <consortium name="RefSeq"/>
        </authorList>
    </citation>
    <scope>IDENTIFICATION</scope>
    <source>
        <tissue evidence="10">Leaves</tissue>
    </source>
</reference>
<dbReference type="CDD" id="cd17584">
    <property type="entry name" value="REC_typeB_ARR-like"/>
    <property type="match status" value="1"/>
</dbReference>
<dbReference type="GO" id="GO:0000160">
    <property type="term" value="P:phosphorelay signal transduction system"/>
    <property type="evidence" value="ECO:0007669"/>
    <property type="project" value="UniProtKB-KW"/>
</dbReference>
<dbReference type="GO" id="GO:0005634">
    <property type="term" value="C:nucleus"/>
    <property type="evidence" value="ECO:0007669"/>
    <property type="project" value="UniProtKB-SubCell"/>
</dbReference>
<keyword evidence="3" id="KW-0805">Transcription regulation</keyword>
<dbReference type="InterPro" id="IPR009057">
    <property type="entry name" value="Homeodomain-like_sf"/>
</dbReference>
<dbReference type="Proteomes" id="UP000235220">
    <property type="component" value="Chromosome 1"/>
</dbReference>
<proteinExistence type="predicted"/>
<evidence type="ECO:0000256" key="2">
    <source>
        <dbReference type="ARBA" id="ARBA00023012"/>
    </source>
</evidence>
<evidence type="ECO:0000313" key="10">
    <source>
        <dbReference type="RefSeq" id="XP_035538876.1"/>
    </source>
</evidence>
<protein>
    <submittedName>
        <fullName evidence="10">Two-component response regulator ORR21-like isoform X1</fullName>
    </submittedName>
</protein>
<evidence type="ECO:0000313" key="9">
    <source>
        <dbReference type="Proteomes" id="UP000235220"/>
    </source>
</evidence>
<dbReference type="AlphaFoldDB" id="A0A6P9DUN3"/>
<dbReference type="InterPro" id="IPR001789">
    <property type="entry name" value="Sig_transdc_resp-reg_receiver"/>
</dbReference>
<keyword evidence="4" id="KW-0804">Transcription</keyword>
<keyword evidence="2" id="KW-0902">Two-component regulatory system</keyword>
<keyword evidence="9" id="KW-1185">Reference proteome</keyword>
<dbReference type="GO" id="GO:0009736">
    <property type="term" value="P:cytokinin-activated signaling pathway"/>
    <property type="evidence" value="ECO:0007669"/>
    <property type="project" value="InterPro"/>
</dbReference>
<dbReference type="NCBIfam" id="TIGR01557">
    <property type="entry name" value="myb_SHAQKYF"/>
    <property type="match status" value="1"/>
</dbReference>
<sequence length="765" mass="83882">MECEKLGAVQPLSNTQLTPPPIVDIHILVVDDDATSLAIVSAMLRALKYAVVTVRNPLDALATLRMQKFDLVVTDLHMPVMNGFELQKEVEEEFQLPVIMMSADDEESVILKSLENGAAFYMVKPITPNDLKNVWQYAVAGKKGRSAAIEQIRGIRGDSSGEKGSDHHHEYVHSASSCVNEEKRTTGDTKLDPKRKAPAKKAGKEDLGEETKKTKVVWTTSLHNRFLQAIRHIGLEKAVPKNILQFMNVPGITRENVASHLQKYRIFLKRVADKGAVASRGFSMSADRYMRSSFASGQLPFSVMQNLHQQQYPKFPEQQQMRASMFQQGGLGGNMRALNAPSTVDPFLFSNRATSNGSSVPHYGFGHSFKAPNVGPVRFPDKQAPSSNFNLPQLGHGHWPALISHQANLREQSFGNGNPLYQANRSVLDIDQTKYNLGSMSLSNGDMAHGLMNAANSLMNGANSIPTYPQQNEQRQGLLTSSPINCNFGISELLMGTANSSNPPPNSSFTNGTSYAGIKLSNEGQLVFTGPSGDHGYGLLAGKNNNIAVAPMGNIGTSGYMTQGGGSSSAPGLENPNQLPPVLFDESTANQHENALLMAPQAQQQYGLSNRGEFTNHYGSDILLNNISTLSGISDPGQQLGEDDLSDLFLQQNINQLPYQCESQVNYDISGSSSCVENMNEDIEENPLLSEVPSLGQNRANEQLPNAVFESNVYHDPEKNVQLDQHSNQQENDRELEKDDDLINCINDQEWPEEEFMDFLFGLGP</sequence>
<evidence type="ECO:0000259" key="8">
    <source>
        <dbReference type="PROSITE" id="PS50110"/>
    </source>
</evidence>
<comment type="subcellular location">
    <subcellularLocation>
        <location evidence="1">Nucleus</location>
    </subcellularLocation>
</comment>
<organism evidence="9 10">
    <name type="scientific">Juglans regia</name>
    <name type="common">English walnut</name>
    <dbReference type="NCBI Taxonomy" id="51240"/>
    <lineage>
        <taxon>Eukaryota</taxon>
        <taxon>Viridiplantae</taxon>
        <taxon>Streptophyta</taxon>
        <taxon>Embryophyta</taxon>
        <taxon>Tracheophyta</taxon>
        <taxon>Spermatophyta</taxon>
        <taxon>Magnoliopsida</taxon>
        <taxon>eudicotyledons</taxon>
        <taxon>Gunneridae</taxon>
        <taxon>Pentapetalae</taxon>
        <taxon>rosids</taxon>
        <taxon>fabids</taxon>
        <taxon>Fagales</taxon>
        <taxon>Juglandaceae</taxon>
        <taxon>Juglans</taxon>
    </lineage>
</organism>
<evidence type="ECO:0000256" key="3">
    <source>
        <dbReference type="ARBA" id="ARBA00023015"/>
    </source>
</evidence>
<dbReference type="PANTHER" id="PTHR43874">
    <property type="entry name" value="TWO-COMPONENT RESPONSE REGULATOR"/>
    <property type="match status" value="1"/>
</dbReference>
<feature type="compositionally biased region" description="Basic and acidic residues" evidence="7">
    <location>
        <begin position="156"/>
        <end position="172"/>
    </location>
</feature>
<dbReference type="SUPFAM" id="SSF46689">
    <property type="entry name" value="Homeodomain-like"/>
    <property type="match status" value="1"/>
</dbReference>
<evidence type="ECO:0000256" key="1">
    <source>
        <dbReference type="ARBA" id="ARBA00004123"/>
    </source>
</evidence>
<dbReference type="RefSeq" id="XP_035538876.1">
    <property type="nucleotide sequence ID" value="XM_035682983.1"/>
</dbReference>
<feature type="domain" description="Response regulatory" evidence="8">
    <location>
        <begin position="26"/>
        <end position="139"/>
    </location>
</feature>
<name>A0A6P9DUN3_JUGRE</name>
<dbReference type="PROSITE" id="PS50110">
    <property type="entry name" value="RESPONSE_REGULATORY"/>
    <property type="match status" value="1"/>
</dbReference>
<dbReference type="GeneID" id="108998612"/>
<accession>A0A6P9DUN3</accession>
<dbReference type="Gene3D" id="3.40.50.2300">
    <property type="match status" value="1"/>
</dbReference>
<feature type="modified residue" description="4-aspartylphosphate" evidence="6">
    <location>
        <position position="75"/>
    </location>
</feature>
<dbReference type="GO" id="GO:0003677">
    <property type="term" value="F:DNA binding"/>
    <property type="evidence" value="ECO:0007669"/>
    <property type="project" value="InterPro"/>
</dbReference>
<dbReference type="InterPro" id="IPR045279">
    <property type="entry name" value="ARR-like"/>
</dbReference>
<evidence type="ECO:0000256" key="5">
    <source>
        <dbReference type="ARBA" id="ARBA00023242"/>
    </source>
</evidence>
<feature type="region of interest" description="Disordered" evidence="7">
    <location>
        <begin position="156"/>
        <end position="209"/>
    </location>
</feature>